<dbReference type="AlphaFoldDB" id="A0A1I8HS44"/>
<dbReference type="InterPro" id="IPR036390">
    <property type="entry name" value="WH_DNA-bd_sf"/>
</dbReference>
<sequence length="411" mass="43376">MIHLFLLKLLDNSRCRANIEWVDKYNRLFKVVTPSAIAKLWKHIKGNKTDNYECFARGIRHSRDIGRYFEPHGFRQKKIYKFSPKAIEDYHNCQRVAAAAATATTMSSETLTAASTSHGVNGGVEGDRQGLTTDHPTATDGCDSSVSLASSTASSTSLAGPSGDGQSAADEDRRASHNGVGNGSVSGGCSHSMPNPEVLERLKSKLAERRLSSAAAAAAAAAAAPAASASVPVVAPPTTVVELKILDAVDFQMQNAPMSIATSVGAIRVLETVHSALKKEVVEVKSVTTANVVPAAIPSQTTAPVSPTNDKQTDPDATKVFLPANSHLACEFSQPISGKNESQIDAADHSELKNDDKAKFESAAANYAAPNGTVNHSVLLDSAAVDCEASFSHGQQTIVKIESLDEVVNRD</sequence>
<evidence type="ECO:0000256" key="2">
    <source>
        <dbReference type="ARBA" id="ARBA00023125"/>
    </source>
</evidence>
<reference evidence="7 8" key="1">
    <citation type="submission" date="2016-11" db="UniProtKB">
        <authorList>
            <consortium name="WormBaseParasite"/>
        </authorList>
    </citation>
    <scope>IDENTIFICATION</scope>
</reference>
<evidence type="ECO:0000256" key="3">
    <source>
        <dbReference type="RuleBase" id="RU004019"/>
    </source>
</evidence>
<dbReference type="SUPFAM" id="SSF46785">
    <property type="entry name" value="Winged helix' DNA-binding domain"/>
    <property type="match status" value="1"/>
</dbReference>
<comment type="similarity">
    <text evidence="1 3">Belongs to the ETS family.</text>
</comment>
<feature type="region of interest" description="Disordered" evidence="4">
    <location>
        <begin position="112"/>
        <end position="195"/>
    </location>
</feature>
<dbReference type="PROSITE" id="PS50061">
    <property type="entry name" value="ETS_DOMAIN_3"/>
    <property type="match status" value="1"/>
</dbReference>
<dbReference type="InterPro" id="IPR000418">
    <property type="entry name" value="Ets_dom"/>
</dbReference>
<dbReference type="WBParaSite" id="maker-uti_cns_0017025-snap-gene-0.3-mRNA-1">
    <property type="protein sequence ID" value="maker-uti_cns_0017025-snap-gene-0.3-mRNA-1"/>
    <property type="gene ID" value="maker-uti_cns_0017025-snap-gene-0.3"/>
</dbReference>
<feature type="compositionally biased region" description="Low complexity" evidence="4">
    <location>
        <begin position="144"/>
        <end position="159"/>
    </location>
</feature>
<proteinExistence type="inferred from homology"/>
<keyword evidence="6" id="KW-1185">Reference proteome</keyword>
<evidence type="ECO:0000313" key="7">
    <source>
        <dbReference type="WBParaSite" id="maker-uti_cns_0001119-snap-gene-0.4-mRNA-1"/>
    </source>
</evidence>
<dbReference type="PANTHER" id="PTHR11849">
    <property type="entry name" value="ETS"/>
    <property type="match status" value="1"/>
</dbReference>
<dbReference type="PANTHER" id="PTHR11849:SF302">
    <property type="entry name" value="ETS DOMAIN-CONTAINING PROTEIN-RELATED"/>
    <property type="match status" value="1"/>
</dbReference>
<organism evidence="6 8">
    <name type="scientific">Macrostomum lignano</name>
    <dbReference type="NCBI Taxonomy" id="282301"/>
    <lineage>
        <taxon>Eukaryota</taxon>
        <taxon>Metazoa</taxon>
        <taxon>Spiralia</taxon>
        <taxon>Lophotrochozoa</taxon>
        <taxon>Platyhelminthes</taxon>
        <taxon>Rhabditophora</taxon>
        <taxon>Macrostomorpha</taxon>
        <taxon>Macrostomida</taxon>
        <taxon>Macrostomidae</taxon>
        <taxon>Macrostomum</taxon>
    </lineage>
</organism>
<evidence type="ECO:0000313" key="8">
    <source>
        <dbReference type="WBParaSite" id="maker-uti_cns_0007467-snap-gene-0.8-mRNA-1"/>
    </source>
</evidence>
<evidence type="ECO:0000313" key="6">
    <source>
        <dbReference type="Proteomes" id="UP000095280"/>
    </source>
</evidence>
<name>A0A1I8HS44_9PLAT</name>
<dbReference type="Pfam" id="PF00178">
    <property type="entry name" value="Ets"/>
    <property type="match status" value="1"/>
</dbReference>
<evidence type="ECO:0000259" key="5">
    <source>
        <dbReference type="PROSITE" id="PS50061"/>
    </source>
</evidence>
<feature type="domain" description="ETS" evidence="5">
    <location>
        <begin position="1"/>
        <end position="81"/>
    </location>
</feature>
<evidence type="ECO:0000256" key="4">
    <source>
        <dbReference type="SAM" id="MobiDB-lite"/>
    </source>
</evidence>
<dbReference type="WBParaSite" id="maker-uti_cns_0001119-snap-gene-0.4-mRNA-1">
    <property type="protein sequence ID" value="maker-uti_cns_0001119-snap-gene-0.4-mRNA-1"/>
    <property type="gene ID" value="maker-uti_cns_0001119-snap-gene-0.4"/>
</dbReference>
<dbReference type="Gene3D" id="1.10.10.10">
    <property type="entry name" value="Winged helix-like DNA-binding domain superfamily/Winged helix DNA-binding domain"/>
    <property type="match status" value="1"/>
</dbReference>
<dbReference type="SMART" id="SM00413">
    <property type="entry name" value="ETS"/>
    <property type="match status" value="1"/>
</dbReference>
<evidence type="ECO:0000256" key="1">
    <source>
        <dbReference type="ARBA" id="ARBA00005562"/>
    </source>
</evidence>
<keyword evidence="2 3" id="KW-0238">DNA-binding</keyword>
<dbReference type="InterPro" id="IPR046328">
    <property type="entry name" value="ETS_fam"/>
</dbReference>
<keyword evidence="3" id="KW-0539">Nucleus</keyword>
<protein>
    <submittedName>
        <fullName evidence="7 8">ETS domain-containing protein</fullName>
    </submittedName>
</protein>
<dbReference type="InterPro" id="IPR036388">
    <property type="entry name" value="WH-like_DNA-bd_sf"/>
</dbReference>
<dbReference type="WBParaSite" id="maker-uti_cns_0007467-snap-gene-0.8-mRNA-1">
    <property type="protein sequence ID" value="maker-uti_cns_0007467-snap-gene-0.8-mRNA-1"/>
    <property type="gene ID" value="maker-uti_cns_0007467-snap-gene-0.8"/>
</dbReference>
<dbReference type="GO" id="GO:0005634">
    <property type="term" value="C:nucleus"/>
    <property type="evidence" value="ECO:0007669"/>
    <property type="project" value="UniProtKB-SubCell"/>
</dbReference>
<dbReference type="Proteomes" id="UP000095280">
    <property type="component" value="Unplaced"/>
</dbReference>
<dbReference type="GO" id="GO:0000981">
    <property type="term" value="F:DNA-binding transcription factor activity, RNA polymerase II-specific"/>
    <property type="evidence" value="ECO:0007669"/>
    <property type="project" value="TreeGrafter"/>
</dbReference>
<dbReference type="GO" id="GO:0030154">
    <property type="term" value="P:cell differentiation"/>
    <property type="evidence" value="ECO:0007669"/>
    <property type="project" value="TreeGrafter"/>
</dbReference>
<dbReference type="GO" id="GO:0043565">
    <property type="term" value="F:sequence-specific DNA binding"/>
    <property type="evidence" value="ECO:0007669"/>
    <property type="project" value="InterPro"/>
</dbReference>
<accession>A0A1I8HS44</accession>
<comment type="subcellular location">
    <subcellularLocation>
        <location evidence="3">Nucleus</location>
    </subcellularLocation>
</comment>